<name>A6JD24_RAT</name>
<gene>
    <name evidence="1" type="ORF">rCG_57006</name>
</gene>
<organism evidence="1 2">
    <name type="scientific">Rattus norvegicus</name>
    <name type="common">Rat</name>
    <dbReference type="NCBI Taxonomy" id="10116"/>
    <lineage>
        <taxon>Eukaryota</taxon>
        <taxon>Metazoa</taxon>
        <taxon>Chordata</taxon>
        <taxon>Craniata</taxon>
        <taxon>Vertebrata</taxon>
        <taxon>Euteleostomi</taxon>
        <taxon>Mammalia</taxon>
        <taxon>Eutheria</taxon>
        <taxon>Euarchontoglires</taxon>
        <taxon>Glires</taxon>
        <taxon>Rodentia</taxon>
        <taxon>Myomorpha</taxon>
        <taxon>Muroidea</taxon>
        <taxon>Muridae</taxon>
        <taxon>Murinae</taxon>
        <taxon>Rattus</taxon>
    </lineage>
</organism>
<protein>
    <submittedName>
        <fullName evidence="1">RCG57006, isoform CRA_a</fullName>
    </submittedName>
</protein>
<dbReference type="AlphaFoldDB" id="A6JD24"/>
<accession>A6JD24</accession>
<reference evidence="2" key="1">
    <citation type="submission" date="2005-09" db="EMBL/GenBank/DDBJ databases">
        <authorList>
            <person name="Mural R.J."/>
            <person name="Li P.W."/>
            <person name="Adams M.D."/>
            <person name="Amanatides P.G."/>
            <person name="Baden-Tillson H."/>
            <person name="Barnstead M."/>
            <person name="Chin S.H."/>
            <person name="Dew I."/>
            <person name="Evans C.A."/>
            <person name="Ferriera S."/>
            <person name="Flanigan M."/>
            <person name="Fosler C."/>
            <person name="Glodek A."/>
            <person name="Gu Z."/>
            <person name="Holt R.A."/>
            <person name="Jennings D."/>
            <person name="Kraft C.L."/>
            <person name="Lu F."/>
            <person name="Nguyen T."/>
            <person name="Nusskern D.R."/>
            <person name="Pfannkoch C.M."/>
            <person name="Sitter C."/>
            <person name="Sutton G.G."/>
            <person name="Venter J.C."/>
            <person name="Wang Z."/>
            <person name="Woodage T."/>
            <person name="Zheng X.H."/>
            <person name="Zhong F."/>
        </authorList>
    </citation>
    <scope>NUCLEOTIDE SEQUENCE [LARGE SCALE GENOMIC DNA]</scope>
    <source>
        <strain>BN</strain>
        <strain evidence="2">Sprague-Dawley</strain>
    </source>
</reference>
<proteinExistence type="predicted"/>
<evidence type="ECO:0000313" key="1">
    <source>
        <dbReference type="EMBL" id="EDL89945.1"/>
    </source>
</evidence>
<dbReference type="Proteomes" id="UP000234681">
    <property type="component" value="Chromosome 14"/>
</dbReference>
<sequence length="41" mass="4421">MSPCPLELCPPRAQLLPAARTEGSTHRNRSPLPKLCCCCLG</sequence>
<dbReference type="EMBL" id="CH473981">
    <property type="protein sequence ID" value="EDL89945.1"/>
    <property type="molecule type" value="Genomic_DNA"/>
</dbReference>
<evidence type="ECO:0000313" key="2">
    <source>
        <dbReference type="Proteomes" id="UP000234681"/>
    </source>
</evidence>